<accession>A0A1M4WU32</accession>
<gene>
    <name evidence="3" type="ORF">SAMN05444405_103172</name>
</gene>
<feature type="chain" id="PRO_5012544697" evidence="1">
    <location>
        <begin position="17"/>
        <end position="190"/>
    </location>
</feature>
<keyword evidence="3" id="KW-0413">Isomerase</keyword>
<sequence length="190" mass="21508">MKKFFCALIVFCSVSAAYCIQTNNDLSVSEVNGELKESKAKQKADDKALQEKLCDKPCPEFTLTDTKGKLWTDQNIKGKVTMINIWHVYCEPCIKEIPQLNELTKKYAGVNFLSMTFNNSDQIEKIVAKNHPLFHQIPDAINFISKTGISFTPTSILIDKSGVIRCVVRGGDEKQFKLLNKRLKELSKEN</sequence>
<dbReference type="CDD" id="cd02966">
    <property type="entry name" value="TlpA_like_family"/>
    <property type="match status" value="1"/>
</dbReference>
<dbReference type="InterPro" id="IPR036249">
    <property type="entry name" value="Thioredoxin-like_sf"/>
</dbReference>
<dbReference type="SUPFAM" id="SSF52833">
    <property type="entry name" value="Thioredoxin-like"/>
    <property type="match status" value="1"/>
</dbReference>
<dbReference type="InterPro" id="IPR013766">
    <property type="entry name" value="Thioredoxin_domain"/>
</dbReference>
<proteinExistence type="predicted"/>
<dbReference type="PROSITE" id="PS51352">
    <property type="entry name" value="THIOREDOXIN_2"/>
    <property type="match status" value="1"/>
</dbReference>
<dbReference type="OrthoDB" id="9815205at2"/>
<keyword evidence="4" id="KW-1185">Reference proteome</keyword>
<dbReference type="Gene3D" id="3.40.30.10">
    <property type="entry name" value="Glutaredoxin"/>
    <property type="match status" value="1"/>
</dbReference>
<dbReference type="GO" id="GO:0016853">
    <property type="term" value="F:isomerase activity"/>
    <property type="evidence" value="ECO:0007669"/>
    <property type="project" value="UniProtKB-KW"/>
</dbReference>
<dbReference type="GO" id="GO:0016491">
    <property type="term" value="F:oxidoreductase activity"/>
    <property type="evidence" value="ECO:0007669"/>
    <property type="project" value="InterPro"/>
</dbReference>
<evidence type="ECO:0000313" key="4">
    <source>
        <dbReference type="Proteomes" id="UP000184509"/>
    </source>
</evidence>
<dbReference type="Pfam" id="PF08534">
    <property type="entry name" value="Redoxin"/>
    <property type="match status" value="1"/>
</dbReference>
<feature type="signal peptide" evidence="1">
    <location>
        <begin position="1"/>
        <end position="16"/>
    </location>
</feature>
<dbReference type="PANTHER" id="PTHR42852">
    <property type="entry name" value="THIOL:DISULFIDE INTERCHANGE PROTEIN DSBE"/>
    <property type="match status" value="1"/>
</dbReference>
<evidence type="ECO:0000256" key="1">
    <source>
        <dbReference type="SAM" id="SignalP"/>
    </source>
</evidence>
<dbReference type="RefSeq" id="WP_073399527.1">
    <property type="nucleotide sequence ID" value="NZ_FQTV01000003.1"/>
</dbReference>
<evidence type="ECO:0000313" key="3">
    <source>
        <dbReference type="EMBL" id="SHE84724.1"/>
    </source>
</evidence>
<evidence type="ECO:0000259" key="2">
    <source>
        <dbReference type="PROSITE" id="PS51352"/>
    </source>
</evidence>
<dbReference type="PANTHER" id="PTHR42852:SF13">
    <property type="entry name" value="PROTEIN DIPZ"/>
    <property type="match status" value="1"/>
</dbReference>
<dbReference type="AlphaFoldDB" id="A0A1M4WU32"/>
<name>A0A1M4WU32_9BACE</name>
<dbReference type="InterPro" id="IPR013740">
    <property type="entry name" value="Redoxin"/>
</dbReference>
<organism evidence="3 4">
    <name type="scientific">Bacteroides luti</name>
    <dbReference type="NCBI Taxonomy" id="1297750"/>
    <lineage>
        <taxon>Bacteria</taxon>
        <taxon>Pseudomonadati</taxon>
        <taxon>Bacteroidota</taxon>
        <taxon>Bacteroidia</taxon>
        <taxon>Bacteroidales</taxon>
        <taxon>Bacteroidaceae</taxon>
        <taxon>Bacteroides</taxon>
    </lineage>
</organism>
<dbReference type="STRING" id="1297750.SAMN05444405_103172"/>
<dbReference type="Proteomes" id="UP000184509">
    <property type="component" value="Unassembled WGS sequence"/>
</dbReference>
<feature type="domain" description="Thioredoxin" evidence="2">
    <location>
        <begin position="52"/>
        <end position="188"/>
    </location>
</feature>
<dbReference type="InterPro" id="IPR050553">
    <property type="entry name" value="Thioredoxin_ResA/DsbE_sf"/>
</dbReference>
<keyword evidence="1" id="KW-0732">Signal</keyword>
<dbReference type="EMBL" id="FQTV01000003">
    <property type="protein sequence ID" value="SHE84724.1"/>
    <property type="molecule type" value="Genomic_DNA"/>
</dbReference>
<protein>
    <submittedName>
        <fullName evidence="3">Thiol-disulfide isomerase or thioredoxin</fullName>
    </submittedName>
</protein>
<reference evidence="3 4" key="1">
    <citation type="submission" date="2016-11" db="EMBL/GenBank/DDBJ databases">
        <authorList>
            <person name="Jaros S."/>
            <person name="Januszkiewicz K."/>
            <person name="Wedrychowicz H."/>
        </authorList>
    </citation>
    <scope>NUCLEOTIDE SEQUENCE [LARGE SCALE GENOMIC DNA]</scope>
    <source>
        <strain evidence="3 4">DSM 26991</strain>
    </source>
</reference>